<comment type="similarity">
    <text evidence="2 8">Belongs to the GPI family.</text>
</comment>
<evidence type="ECO:0000256" key="5">
    <source>
        <dbReference type="ARBA" id="ARBA00023152"/>
    </source>
</evidence>
<sequence length="448" mass="50270">MLKVDVGHFLAGIEGELENYQEPFLRFQERLRSRTYPFTLSLEEGSKIPPMEAVAERLRNSYETFLVLGIGGSSLGVKALVQFLKGPYYNLAGSPRLLVLDNISPHLAQQLTDLLDWRRTGLIYISKSGSTPETAANFLYFYKLYREAGGKPQDLVFICDPGDNGMNRIARELGAEVFHLPPPLPGRYSVLSPVGLFPAALLRIPGEELLEGARRVHEVLAAESPEANPLFLLGGGICYWSARGKNIHVLFNYETLLSEFGFWFMQLWAESLGKKLSLTGAEVRAGTTPLACVGTTDQHSLLQLFKEGPDDKIYGFVTIKEKPEVLLPSLFATEKEYAYFGGRTLGEQLAIEQLATEISLVREGRPCYHVATRDVSPASLGALFYFFEALVVFVAECWQVNPFDQPGVEEGKQITYALMGRQDYKARRPQFEELVEEFTRRRQIYTIS</sequence>
<dbReference type="GO" id="GO:0097367">
    <property type="term" value="F:carbohydrate derivative binding"/>
    <property type="evidence" value="ECO:0007669"/>
    <property type="project" value="InterPro"/>
</dbReference>
<dbReference type="GO" id="GO:0004347">
    <property type="term" value="F:glucose-6-phosphate isomerase activity"/>
    <property type="evidence" value="ECO:0007669"/>
    <property type="project" value="UniProtKB-EC"/>
</dbReference>
<name>C9R8T7_AMMDK</name>
<dbReference type="PROSITE" id="PS00174">
    <property type="entry name" value="P_GLUCOSE_ISOMERASE_2"/>
    <property type="match status" value="1"/>
</dbReference>
<dbReference type="HOGENOM" id="CLU_037303_1_0_9"/>
<evidence type="ECO:0000256" key="2">
    <source>
        <dbReference type="ARBA" id="ARBA00006604"/>
    </source>
</evidence>
<dbReference type="PANTHER" id="PTHR11469">
    <property type="entry name" value="GLUCOSE-6-PHOSPHATE ISOMERASE"/>
    <property type="match status" value="1"/>
</dbReference>
<evidence type="ECO:0000313" key="10">
    <source>
        <dbReference type="Proteomes" id="UP000002620"/>
    </source>
</evidence>
<dbReference type="GO" id="GO:0051156">
    <property type="term" value="P:glucose 6-phosphate metabolic process"/>
    <property type="evidence" value="ECO:0007669"/>
    <property type="project" value="TreeGrafter"/>
</dbReference>
<dbReference type="GO" id="GO:0006096">
    <property type="term" value="P:glycolytic process"/>
    <property type="evidence" value="ECO:0007669"/>
    <property type="project" value="UniProtKB-UniPathway"/>
</dbReference>
<reference evidence="9 10" key="1">
    <citation type="submission" date="2009-10" db="EMBL/GenBank/DDBJ databases">
        <title>Complete sequence of chromosome of Ammonifex degensii KC4.</title>
        <authorList>
            <consortium name="US DOE Joint Genome Institute"/>
            <person name="Kerfeld C."/>
            <person name="Goodner B."/>
            <person name="Huber H."/>
            <person name="Stetter K."/>
            <person name="Lucas S."/>
            <person name="Copeland A."/>
            <person name="Lapidus A."/>
            <person name="Glavina del Rio T."/>
            <person name="Dalin E."/>
            <person name="Tice H."/>
            <person name="Bruce D."/>
            <person name="Goodwin L."/>
            <person name="Pitluck S."/>
            <person name="Saunders E."/>
            <person name="Brettin T."/>
            <person name="Detter J.C."/>
            <person name="Han C."/>
            <person name="Larimer F."/>
            <person name="Land M."/>
            <person name="Hauser L."/>
            <person name="Kyrpides N."/>
            <person name="Ovchinnikova G."/>
            <person name="Richardson P."/>
        </authorList>
    </citation>
    <scope>NUCLEOTIDE SEQUENCE [LARGE SCALE GENOMIC DNA]</scope>
    <source>
        <strain evidence="10">DSM 10501 / KC4</strain>
    </source>
</reference>
<organism evidence="9 10">
    <name type="scientific">Ammonifex degensii (strain DSM 10501 / KC4)</name>
    <dbReference type="NCBI Taxonomy" id="429009"/>
    <lineage>
        <taxon>Bacteria</taxon>
        <taxon>Bacillati</taxon>
        <taxon>Bacillota</taxon>
        <taxon>Clostridia</taxon>
        <taxon>Thermoanaerobacterales</taxon>
        <taxon>Thermoanaerobacteraceae</taxon>
        <taxon>Ammonifex</taxon>
    </lineage>
</organism>
<dbReference type="RefSeq" id="WP_015739593.1">
    <property type="nucleotide sequence ID" value="NC_013385.1"/>
</dbReference>
<evidence type="ECO:0000256" key="1">
    <source>
        <dbReference type="ARBA" id="ARBA00004926"/>
    </source>
</evidence>
<dbReference type="GO" id="GO:0005829">
    <property type="term" value="C:cytosol"/>
    <property type="evidence" value="ECO:0007669"/>
    <property type="project" value="TreeGrafter"/>
</dbReference>
<dbReference type="KEGG" id="adg:Adeg_1622"/>
<dbReference type="InterPro" id="IPR046348">
    <property type="entry name" value="SIS_dom_sf"/>
</dbReference>
<dbReference type="Pfam" id="PF00342">
    <property type="entry name" value="PGI"/>
    <property type="match status" value="1"/>
</dbReference>
<comment type="pathway">
    <text evidence="1 8">Carbohydrate degradation; glycolysis; D-glyceraldehyde 3-phosphate and glycerone phosphate from D-glucose: step 2/4.</text>
</comment>
<dbReference type="InterPro" id="IPR035476">
    <property type="entry name" value="SIS_PGI_1"/>
</dbReference>
<dbReference type="EMBL" id="CP001785">
    <property type="protein sequence ID" value="ACX52716.1"/>
    <property type="molecule type" value="Genomic_DNA"/>
</dbReference>
<dbReference type="SUPFAM" id="SSF53697">
    <property type="entry name" value="SIS domain"/>
    <property type="match status" value="1"/>
</dbReference>
<accession>C9R8T7</accession>
<dbReference type="OrthoDB" id="140919at2"/>
<proteinExistence type="inferred from homology"/>
<dbReference type="GO" id="GO:0006094">
    <property type="term" value="P:gluconeogenesis"/>
    <property type="evidence" value="ECO:0007669"/>
    <property type="project" value="UniProtKB-KW"/>
</dbReference>
<evidence type="ECO:0000313" key="9">
    <source>
        <dbReference type="EMBL" id="ACX52716.1"/>
    </source>
</evidence>
<keyword evidence="6 8" id="KW-0413">Isomerase</keyword>
<dbReference type="PRINTS" id="PR00662">
    <property type="entry name" value="G6PISOMERASE"/>
</dbReference>
<dbReference type="Gene3D" id="3.40.50.10490">
    <property type="entry name" value="Glucose-6-phosphate isomerase like protein, domain 1"/>
    <property type="match status" value="2"/>
</dbReference>
<dbReference type="InterPro" id="IPR035482">
    <property type="entry name" value="SIS_PGI_2"/>
</dbReference>
<dbReference type="eggNOG" id="COG0166">
    <property type="taxonomic scope" value="Bacteria"/>
</dbReference>
<dbReference type="PROSITE" id="PS51463">
    <property type="entry name" value="P_GLUCOSE_ISOMERASE_3"/>
    <property type="match status" value="1"/>
</dbReference>
<dbReference type="UniPathway" id="UPA00109">
    <property type="reaction ID" value="UER00181"/>
</dbReference>
<keyword evidence="5 8" id="KW-0324">Glycolysis</keyword>
<dbReference type="STRING" id="429009.Adeg_1622"/>
<evidence type="ECO:0000256" key="7">
    <source>
        <dbReference type="ARBA" id="ARBA00029321"/>
    </source>
</evidence>
<dbReference type="CDD" id="cd05015">
    <property type="entry name" value="SIS_PGI_1"/>
    <property type="match status" value="1"/>
</dbReference>
<dbReference type="EC" id="5.3.1.9" evidence="3 8"/>
<dbReference type="Proteomes" id="UP000002620">
    <property type="component" value="Chromosome"/>
</dbReference>
<evidence type="ECO:0000256" key="6">
    <source>
        <dbReference type="ARBA" id="ARBA00023235"/>
    </source>
</evidence>
<evidence type="ECO:0000256" key="3">
    <source>
        <dbReference type="ARBA" id="ARBA00011952"/>
    </source>
</evidence>
<gene>
    <name evidence="9" type="ordered locus">Adeg_1622</name>
</gene>
<comment type="catalytic activity">
    <reaction evidence="7 8">
        <text>alpha-D-glucose 6-phosphate = beta-D-fructose 6-phosphate</text>
        <dbReference type="Rhea" id="RHEA:11816"/>
        <dbReference type="ChEBI" id="CHEBI:57634"/>
        <dbReference type="ChEBI" id="CHEBI:58225"/>
        <dbReference type="EC" id="5.3.1.9"/>
    </reaction>
</comment>
<keyword evidence="10" id="KW-1185">Reference proteome</keyword>
<evidence type="ECO:0000256" key="4">
    <source>
        <dbReference type="ARBA" id="ARBA00022432"/>
    </source>
</evidence>
<protein>
    <recommendedName>
        <fullName evidence="3 8">Glucose-6-phosphate isomerase</fullName>
        <ecNumber evidence="3 8">5.3.1.9</ecNumber>
    </recommendedName>
</protein>
<dbReference type="InterPro" id="IPR018189">
    <property type="entry name" value="Phosphoglucose_isomerase_CS"/>
</dbReference>
<dbReference type="PANTHER" id="PTHR11469:SF1">
    <property type="entry name" value="GLUCOSE-6-PHOSPHATE ISOMERASE"/>
    <property type="match status" value="1"/>
</dbReference>
<dbReference type="InterPro" id="IPR001672">
    <property type="entry name" value="G6P_Isomerase"/>
</dbReference>
<dbReference type="AlphaFoldDB" id="C9R8T7"/>
<dbReference type="GO" id="GO:0048029">
    <property type="term" value="F:monosaccharide binding"/>
    <property type="evidence" value="ECO:0007669"/>
    <property type="project" value="TreeGrafter"/>
</dbReference>
<dbReference type="CDD" id="cd05016">
    <property type="entry name" value="SIS_PGI_2"/>
    <property type="match status" value="1"/>
</dbReference>
<keyword evidence="4 8" id="KW-0312">Gluconeogenesis</keyword>
<evidence type="ECO:0000256" key="8">
    <source>
        <dbReference type="RuleBase" id="RU000612"/>
    </source>
</evidence>